<feature type="domain" description="YutG/PgpA" evidence="2">
    <location>
        <begin position="7"/>
        <end position="144"/>
    </location>
</feature>
<evidence type="ECO:0000256" key="1">
    <source>
        <dbReference type="SAM" id="Phobius"/>
    </source>
</evidence>
<dbReference type="Pfam" id="PF04608">
    <property type="entry name" value="PgpA"/>
    <property type="match status" value="1"/>
</dbReference>
<organism evidence="3">
    <name type="scientific">hydrothermal vent metagenome</name>
    <dbReference type="NCBI Taxonomy" id="652676"/>
    <lineage>
        <taxon>unclassified sequences</taxon>
        <taxon>metagenomes</taxon>
        <taxon>ecological metagenomes</taxon>
    </lineage>
</organism>
<evidence type="ECO:0000313" key="3">
    <source>
        <dbReference type="EMBL" id="VAW02532.1"/>
    </source>
</evidence>
<accession>A0A3B0SJH1</accession>
<dbReference type="GO" id="GO:0008962">
    <property type="term" value="F:phosphatidylglycerophosphatase activity"/>
    <property type="evidence" value="ECO:0007669"/>
    <property type="project" value="UniProtKB-EC"/>
</dbReference>
<feature type="transmembrane region" description="Helical" evidence="1">
    <location>
        <begin position="32"/>
        <end position="59"/>
    </location>
</feature>
<sequence>MNFTAKLIATFFGVGLLRPAPGTWGSLAALPFGIYVLLYANGVTLAAMSLIAFVIGVWASDRYAKSIGGKDPSEVVIDEVAGQWLALAFVQPVWWQLLLAFVLFRFFDITKLWLIGRLEKLPGGWGIMADDMLAGLVAGLLILLSRSFLPL</sequence>
<reference evidence="3" key="1">
    <citation type="submission" date="2018-06" db="EMBL/GenBank/DDBJ databases">
        <authorList>
            <person name="Zhirakovskaya E."/>
        </authorList>
    </citation>
    <scope>NUCLEOTIDE SEQUENCE</scope>
</reference>
<dbReference type="CDD" id="cd06971">
    <property type="entry name" value="PgpA"/>
    <property type="match status" value="1"/>
</dbReference>
<dbReference type="EMBL" id="UOEE01000342">
    <property type="protein sequence ID" value="VAW02532.1"/>
    <property type="molecule type" value="Genomic_DNA"/>
</dbReference>
<keyword evidence="1" id="KW-1133">Transmembrane helix</keyword>
<dbReference type="InterPro" id="IPR007686">
    <property type="entry name" value="YutG/PgpA"/>
</dbReference>
<dbReference type="SUPFAM" id="SSF101307">
    <property type="entry name" value="YutG-like"/>
    <property type="match status" value="1"/>
</dbReference>
<name>A0A3B0SJH1_9ZZZZ</name>
<dbReference type="PANTHER" id="PTHR36305:SF1">
    <property type="entry name" value="PHOSPHATIDYLGLYCEROPHOSPHATASE A"/>
    <property type="match status" value="1"/>
</dbReference>
<dbReference type="PIRSF" id="PIRSF006162">
    <property type="entry name" value="PgpA"/>
    <property type="match status" value="1"/>
</dbReference>
<dbReference type="InterPro" id="IPR036681">
    <property type="entry name" value="PgpA-like_sf"/>
</dbReference>
<dbReference type="GO" id="GO:0006629">
    <property type="term" value="P:lipid metabolic process"/>
    <property type="evidence" value="ECO:0007669"/>
    <property type="project" value="InterPro"/>
</dbReference>
<proteinExistence type="predicted"/>
<dbReference type="AlphaFoldDB" id="A0A3B0SJH1"/>
<keyword evidence="1" id="KW-0472">Membrane</keyword>
<dbReference type="PANTHER" id="PTHR36305">
    <property type="entry name" value="PHOSPHATIDYLGLYCEROPHOSPHATASE A"/>
    <property type="match status" value="1"/>
</dbReference>
<feature type="transmembrane region" description="Helical" evidence="1">
    <location>
        <begin position="124"/>
        <end position="144"/>
    </location>
</feature>
<feature type="transmembrane region" description="Helical" evidence="1">
    <location>
        <begin position="80"/>
        <end position="104"/>
    </location>
</feature>
<dbReference type="InterPro" id="IPR026037">
    <property type="entry name" value="PgpA"/>
</dbReference>
<protein>
    <submittedName>
        <fullName evidence="3">Phosphatidylglycerophosphatase A</fullName>
        <ecNumber evidence="3">3.1.3.27</ecNumber>
    </submittedName>
</protein>
<keyword evidence="3" id="KW-0378">Hydrolase</keyword>
<evidence type="ECO:0000259" key="2">
    <source>
        <dbReference type="Pfam" id="PF04608"/>
    </source>
</evidence>
<dbReference type="EC" id="3.1.3.27" evidence="3"/>
<keyword evidence="1" id="KW-0812">Transmembrane</keyword>
<gene>
    <name evidence="3" type="ORF">MNBD_ALPHA06-1633</name>
</gene>